<reference evidence="2 3" key="1">
    <citation type="submission" date="2018-06" db="EMBL/GenBank/DDBJ databases">
        <authorList>
            <consortium name="Pathogen Informatics"/>
            <person name="Doyle S."/>
        </authorList>
    </citation>
    <scope>NUCLEOTIDE SEQUENCE [LARGE SCALE GENOMIC DNA]</scope>
    <source>
        <strain evidence="2 3">NCTC9836</strain>
    </source>
</reference>
<feature type="transmembrane region" description="Helical" evidence="1">
    <location>
        <begin position="67"/>
        <end position="88"/>
    </location>
</feature>
<dbReference type="Proteomes" id="UP000254664">
    <property type="component" value="Unassembled WGS sequence"/>
</dbReference>
<organism evidence="2 3">
    <name type="scientific">Clostridium putrefaciens</name>
    <dbReference type="NCBI Taxonomy" id="99675"/>
    <lineage>
        <taxon>Bacteria</taxon>
        <taxon>Bacillati</taxon>
        <taxon>Bacillota</taxon>
        <taxon>Clostridia</taxon>
        <taxon>Eubacteriales</taxon>
        <taxon>Clostridiaceae</taxon>
        <taxon>Clostridium</taxon>
    </lineage>
</organism>
<dbReference type="AlphaFoldDB" id="A0A381J446"/>
<evidence type="ECO:0000313" key="3">
    <source>
        <dbReference type="Proteomes" id="UP000254664"/>
    </source>
</evidence>
<accession>A0A381J446</accession>
<dbReference type="RefSeq" id="WP_115640134.1">
    <property type="nucleotide sequence ID" value="NZ_UFWZ01000001.1"/>
</dbReference>
<keyword evidence="1" id="KW-1133">Transmembrane helix</keyword>
<dbReference type="EMBL" id="UFWZ01000001">
    <property type="protein sequence ID" value="SUY45436.1"/>
    <property type="molecule type" value="Genomic_DNA"/>
</dbReference>
<proteinExistence type="predicted"/>
<keyword evidence="3" id="KW-1185">Reference proteome</keyword>
<feature type="transmembrane region" description="Helical" evidence="1">
    <location>
        <begin position="6"/>
        <end position="25"/>
    </location>
</feature>
<sequence>MKSIEIFNFFSTSMLIVLGLAFINWKTFFVPKKESNFITISISMCKIAIMFFIISLNYSLFYDKVSYIFVLLHMCKIICFMVILVSLCKVIMFKHLIIYDNDVILKRHINKLYVENNKLIINTNNKILHIDIDSTLDKRLLKDLSCNGLKGI</sequence>
<protein>
    <submittedName>
        <fullName evidence="2">Uncharacterized protein</fullName>
    </submittedName>
</protein>
<gene>
    <name evidence="2" type="ORF">NCTC9836_00277</name>
</gene>
<evidence type="ECO:0000313" key="2">
    <source>
        <dbReference type="EMBL" id="SUY45436.1"/>
    </source>
</evidence>
<name>A0A381J446_9CLOT</name>
<keyword evidence="1" id="KW-0812">Transmembrane</keyword>
<feature type="transmembrane region" description="Helical" evidence="1">
    <location>
        <begin position="37"/>
        <end position="61"/>
    </location>
</feature>
<keyword evidence="1" id="KW-0472">Membrane</keyword>
<evidence type="ECO:0000256" key="1">
    <source>
        <dbReference type="SAM" id="Phobius"/>
    </source>
</evidence>